<dbReference type="SUPFAM" id="SSF51905">
    <property type="entry name" value="FAD/NAD(P)-binding domain"/>
    <property type="match status" value="1"/>
</dbReference>
<keyword evidence="5" id="KW-1185">Reference proteome</keyword>
<evidence type="ECO:0000256" key="1">
    <source>
        <dbReference type="ARBA" id="ARBA00023002"/>
    </source>
</evidence>
<organism evidence="4 5">
    <name type="scientific">Rhodococcus jostii</name>
    <dbReference type="NCBI Taxonomy" id="132919"/>
    <lineage>
        <taxon>Bacteria</taxon>
        <taxon>Bacillati</taxon>
        <taxon>Actinomycetota</taxon>
        <taxon>Actinomycetes</taxon>
        <taxon>Mycobacteriales</taxon>
        <taxon>Nocardiaceae</taxon>
        <taxon>Rhodococcus</taxon>
    </lineage>
</organism>
<dbReference type="GO" id="GO:0004497">
    <property type="term" value="F:monooxygenase activity"/>
    <property type="evidence" value="ECO:0007669"/>
    <property type="project" value="UniProtKB-KW"/>
</dbReference>
<dbReference type="InterPro" id="IPR050493">
    <property type="entry name" value="FAD-dep_Monooxygenase_BioMet"/>
</dbReference>
<dbReference type="Proteomes" id="UP001185737">
    <property type="component" value="Unassembled WGS sequence"/>
</dbReference>
<evidence type="ECO:0000259" key="3">
    <source>
        <dbReference type="Pfam" id="PF01494"/>
    </source>
</evidence>
<protein>
    <submittedName>
        <fullName evidence="4">FAD-dependent monooxygenase</fullName>
    </submittedName>
</protein>
<evidence type="ECO:0000313" key="5">
    <source>
        <dbReference type="Proteomes" id="UP001185737"/>
    </source>
</evidence>
<dbReference type="PANTHER" id="PTHR13789:SF309">
    <property type="entry name" value="PUTATIVE (AFU_ORTHOLOGUE AFUA_6G14510)-RELATED"/>
    <property type="match status" value="1"/>
</dbReference>
<proteinExistence type="predicted"/>
<gene>
    <name evidence="4" type="ORF">R3Q59_26390</name>
</gene>
<name>A0ABU4CL25_RHOJO</name>
<evidence type="ECO:0000313" key="4">
    <source>
        <dbReference type="EMBL" id="MDV6284027.1"/>
    </source>
</evidence>
<evidence type="ECO:0000256" key="2">
    <source>
        <dbReference type="ARBA" id="ARBA00023033"/>
    </source>
</evidence>
<dbReference type="Pfam" id="PF01494">
    <property type="entry name" value="FAD_binding_3"/>
    <property type="match status" value="1"/>
</dbReference>
<accession>A0ABU4CL25</accession>
<dbReference type="RefSeq" id="WP_317570035.1">
    <property type="nucleotide sequence ID" value="NZ_JAWLKA010000016.1"/>
</dbReference>
<keyword evidence="1" id="KW-0560">Oxidoreductase</keyword>
<reference evidence="4 5" key="1">
    <citation type="submission" date="2023-10" db="EMBL/GenBank/DDBJ databases">
        <title>Development of a sustainable strategy for remediation of hydrocarbon-contaminated territories based on the waste exchange concept.</title>
        <authorList>
            <person name="Krivoruchko A."/>
        </authorList>
    </citation>
    <scope>NUCLEOTIDE SEQUENCE [LARGE SCALE GENOMIC DNA]</scope>
    <source>
        <strain evidence="4 5">IEGM 60</strain>
    </source>
</reference>
<comment type="caution">
    <text evidence="4">The sequence shown here is derived from an EMBL/GenBank/DDBJ whole genome shotgun (WGS) entry which is preliminary data.</text>
</comment>
<dbReference type="Gene3D" id="3.50.50.60">
    <property type="entry name" value="FAD/NAD(P)-binding domain"/>
    <property type="match status" value="1"/>
</dbReference>
<dbReference type="PANTHER" id="PTHR13789">
    <property type="entry name" value="MONOOXYGENASE"/>
    <property type="match status" value="1"/>
</dbReference>
<dbReference type="InterPro" id="IPR002938">
    <property type="entry name" value="FAD-bd"/>
</dbReference>
<sequence>MEALGCLDQVQQAGFAVPTQRMWSGTGRLLAEVPRGRLSGDPLFSATLMRDSLVEVLRKCATQAGVRIVTGRRLVAAEPVGDGIRAQFADGSSARADLLVGADGLWSATRSVLDPGAPRPVYGGLYSVSGVADGVPAEAGTFIMVFARCGAFLHIPAPDGTVWWSAQVADPRPPKPTDIGDDRWLDRLAELYRFEPKALEIIRATTQLHRPTLMHTLAEVPIWHNERVVLVGDAAHPVGAGQGVSMAIEDAVVLARALADADSTGEGFAEYHRLRRARIGKMAKAARTNRDAKTVGPIARRFRDLVMPVAFGHFYERATTWLYTHDLGTLPAQAVQTRPAEH</sequence>
<feature type="domain" description="FAD-binding" evidence="3">
    <location>
        <begin position="38"/>
        <end position="283"/>
    </location>
</feature>
<dbReference type="InterPro" id="IPR036188">
    <property type="entry name" value="FAD/NAD-bd_sf"/>
</dbReference>
<keyword evidence="2 4" id="KW-0503">Monooxygenase</keyword>
<dbReference type="EMBL" id="JAWLKA010000016">
    <property type="protein sequence ID" value="MDV6284027.1"/>
    <property type="molecule type" value="Genomic_DNA"/>
</dbReference>